<protein>
    <recommendedName>
        <fullName evidence="10">Isoleucine--tRNA ligase</fullName>
        <ecNumber evidence="10">6.1.1.5</ecNumber>
    </recommendedName>
    <alternativeName>
        <fullName evidence="10">Isoleucyl-tRNA synthetase</fullName>
        <shortName evidence="10">IleRS</shortName>
    </alternativeName>
</protein>
<dbReference type="AlphaFoldDB" id="F8AJY5"/>
<evidence type="ECO:0000256" key="8">
    <source>
        <dbReference type="ARBA" id="ARBA00023146"/>
    </source>
</evidence>
<dbReference type="InterPro" id="IPR001412">
    <property type="entry name" value="aa-tRNA-synth_I_CS"/>
</dbReference>
<keyword evidence="8 10" id="KW-0030">Aminoacyl-tRNA synthetase</keyword>
<evidence type="ECO:0000259" key="11">
    <source>
        <dbReference type="Pfam" id="PF00133"/>
    </source>
</evidence>
<comment type="function">
    <text evidence="10">Catalyzes the attachment of isoleucine to tRNA(Ile). As IleRS can inadvertently accommodate and process structurally similar amino acids such as valine, to avoid such errors it has two additional distinct tRNA(Ile)-dependent editing activities. One activity is designated as 'pretransfer' editing and involves the hydrolysis of activated Val-AMP. The other activity is designated 'posttransfer' editing and involves deacylation of mischarged Val-tRNA(Ile).</text>
</comment>
<dbReference type="InterPro" id="IPR014729">
    <property type="entry name" value="Rossmann-like_a/b/a_fold"/>
</dbReference>
<dbReference type="KEGG" id="mok:Metok_1376"/>
<dbReference type="InterPro" id="IPR009008">
    <property type="entry name" value="Val/Leu/Ile-tRNA-synth_edit"/>
</dbReference>
<dbReference type="Pfam" id="PF00133">
    <property type="entry name" value="tRNA-synt_1"/>
    <property type="match status" value="1"/>
</dbReference>
<dbReference type="SUPFAM" id="SSF50677">
    <property type="entry name" value="ValRS/IleRS/LeuRS editing domain"/>
    <property type="match status" value="1"/>
</dbReference>
<dbReference type="EMBL" id="CP002792">
    <property type="protein sequence ID" value="AEH07341.1"/>
    <property type="molecule type" value="Genomic_DNA"/>
</dbReference>
<evidence type="ECO:0000259" key="12">
    <source>
        <dbReference type="Pfam" id="PF08264"/>
    </source>
</evidence>
<keyword evidence="3 10" id="KW-0479">Metal-binding</keyword>
<dbReference type="HOGENOM" id="CLU_001493_1_1_2"/>
<dbReference type="Pfam" id="PF19302">
    <property type="entry name" value="DUF5915"/>
    <property type="match status" value="1"/>
</dbReference>
<dbReference type="HAMAP" id="MF_02003">
    <property type="entry name" value="Ile_tRNA_synth_type2"/>
    <property type="match status" value="1"/>
</dbReference>
<evidence type="ECO:0000313" key="13">
    <source>
        <dbReference type="EMBL" id="AEH07341.1"/>
    </source>
</evidence>
<dbReference type="InterPro" id="IPR033709">
    <property type="entry name" value="Anticodon_Ile_ABEc"/>
</dbReference>
<dbReference type="InterPro" id="IPR002301">
    <property type="entry name" value="Ile-tRNA-ligase"/>
</dbReference>
<dbReference type="InterPro" id="IPR023586">
    <property type="entry name" value="Ile-tRNA-ligase_type2"/>
</dbReference>
<evidence type="ECO:0000313" key="14">
    <source>
        <dbReference type="Proteomes" id="UP000009296"/>
    </source>
</evidence>
<dbReference type="PANTHER" id="PTHR42780">
    <property type="entry name" value="SOLEUCYL-TRNA SYNTHETASE"/>
    <property type="match status" value="1"/>
</dbReference>
<keyword evidence="14" id="KW-1185">Reference proteome</keyword>
<dbReference type="Proteomes" id="UP000009296">
    <property type="component" value="Chromosome"/>
</dbReference>
<keyword evidence="2 10" id="KW-0436">Ligase</keyword>
<dbReference type="NCBIfam" id="TIGR00392">
    <property type="entry name" value="ileS"/>
    <property type="match status" value="1"/>
</dbReference>
<keyword evidence="1 10" id="KW-0963">Cytoplasm</keyword>
<evidence type="ECO:0000256" key="5">
    <source>
        <dbReference type="ARBA" id="ARBA00022833"/>
    </source>
</evidence>
<dbReference type="STRING" id="647113.Metok_1376"/>
<feature type="short sequence motif" description="'HIGH' region" evidence="10">
    <location>
        <begin position="47"/>
        <end position="57"/>
    </location>
</feature>
<evidence type="ECO:0000256" key="7">
    <source>
        <dbReference type="ARBA" id="ARBA00022917"/>
    </source>
</evidence>
<comment type="similarity">
    <text evidence="10">Belongs to the class-I aminoacyl-tRNA synthetase family. IleS type 2 subfamily.</text>
</comment>
<dbReference type="GO" id="GO:0004822">
    <property type="term" value="F:isoleucine-tRNA ligase activity"/>
    <property type="evidence" value="ECO:0007669"/>
    <property type="project" value="UniProtKB-UniRule"/>
</dbReference>
<evidence type="ECO:0000256" key="4">
    <source>
        <dbReference type="ARBA" id="ARBA00022741"/>
    </source>
</evidence>
<dbReference type="GO" id="GO:0000049">
    <property type="term" value="F:tRNA binding"/>
    <property type="evidence" value="ECO:0007669"/>
    <property type="project" value="InterPro"/>
</dbReference>
<dbReference type="GO" id="GO:0005737">
    <property type="term" value="C:cytoplasm"/>
    <property type="evidence" value="ECO:0007669"/>
    <property type="project" value="UniProtKB-SubCell"/>
</dbReference>
<dbReference type="InterPro" id="IPR013155">
    <property type="entry name" value="M/V/L/I-tRNA-synth_anticd-bd"/>
</dbReference>
<keyword evidence="6 10" id="KW-0067">ATP-binding</keyword>
<evidence type="ECO:0000256" key="9">
    <source>
        <dbReference type="ARBA" id="ARBA00048359"/>
    </source>
</evidence>
<organism evidence="13 14">
    <name type="scientific">Methanothermococcus okinawensis (strain DSM 14208 / JCM 11175 / IH1)</name>
    <dbReference type="NCBI Taxonomy" id="647113"/>
    <lineage>
        <taxon>Archaea</taxon>
        <taxon>Methanobacteriati</taxon>
        <taxon>Methanobacteriota</taxon>
        <taxon>Methanomada group</taxon>
        <taxon>Methanococci</taxon>
        <taxon>Methanococcales</taxon>
        <taxon>Methanococcaceae</taxon>
        <taxon>Methanothermococcus</taxon>
    </lineage>
</organism>
<dbReference type="OrthoDB" id="30823at2157"/>
<dbReference type="CDD" id="cd07961">
    <property type="entry name" value="Anticodon_Ia_Ile_ABEc"/>
    <property type="match status" value="1"/>
</dbReference>
<comment type="catalytic activity">
    <reaction evidence="9 10">
        <text>tRNA(Ile) + L-isoleucine + ATP = L-isoleucyl-tRNA(Ile) + AMP + diphosphate</text>
        <dbReference type="Rhea" id="RHEA:11060"/>
        <dbReference type="Rhea" id="RHEA-COMP:9666"/>
        <dbReference type="Rhea" id="RHEA-COMP:9695"/>
        <dbReference type="ChEBI" id="CHEBI:30616"/>
        <dbReference type="ChEBI" id="CHEBI:33019"/>
        <dbReference type="ChEBI" id="CHEBI:58045"/>
        <dbReference type="ChEBI" id="CHEBI:78442"/>
        <dbReference type="ChEBI" id="CHEBI:78528"/>
        <dbReference type="ChEBI" id="CHEBI:456215"/>
        <dbReference type="EC" id="6.1.1.5"/>
    </reaction>
</comment>
<dbReference type="InterPro" id="IPR002300">
    <property type="entry name" value="aa-tRNA-synth_Ia"/>
</dbReference>
<comment type="domain">
    <text evidence="10">IleRS has two distinct active sites: one for aminoacylation and one for editing. The misactivated valine is translocated from the active site to the editing site, which sterically excludes the correctly activated isoleucine. The single editing site contains two valyl binding pockets, one specific for each substrate (Val-AMP or Val-tRNA(Ile)).</text>
</comment>
<dbReference type="GO" id="GO:0008270">
    <property type="term" value="F:zinc ion binding"/>
    <property type="evidence" value="ECO:0007669"/>
    <property type="project" value="UniProtKB-UniRule"/>
</dbReference>
<evidence type="ECO:0000256" key="10">
    <source>
        <dbReference type="HAMAP-Rule" id="MF_02003"/>
    </source>
</evidence>
<keyword evidence="5 10" id="KW-0862">Zinc</keyword>
<dbReference type="eggNOG" id="arCOG00807">
    <property type="taxonomic scope" value="Archaea"/>
</dbReference>
<name>F8AJY5_METOI</name>
<dbReference type="PANTHER" id="PTHR42780:SF1">
    <property type="entry name" value="ISOLEUCINE--TRNA LIGASE, CYTOPLASMIC"/>
    <property type="match status" value="1"/>
</dbReference>
<evidence type="ECO:0000256" key="3">
    <source>
        <dbReference type="ARBA" id="ARBA00022723"/>
    </source>
</evidence>
<dbReference type="CDD" id="cd00818">
    <property type="entry name" value="IleRS_core"/>
    <property type="match status" value="1"/>
</dbReference>
<dbReference type="Pfam" id="PF08264">
    <property type="entry name" value="Anticodon_1"/>
    <property type="match status" value="1"/>
</dbReference>
<dbReference type="RefSeq" id="WP_013867523.1">
    <property type="nucleotide sequence ID" value="NC_015636.1"/>
</dbReference>
<comment type="cofactor">
    <cofactor evidence="10">
        <name>Zn(2+)</name>
        <dbReference type="ChEBI" id="CHEBI:29105"/>
    </cofactor>
</comment>
<reference evidence="13" key="1">
    <citation type="submission" date="2011-05" db="EMBL/GenBank/DDBJ databases">
        <title>Complete sequence of chromosome of Methanothermococcus okinawensis IH1.</title>
        <authorList>
            <consortium name="US DOE Joint Genome Institute"/>
            <person name="Lucas S."/>
            <person name="Han J."/>
            <person name="Lapidus A."/>
            <person name="Cheng J.-F."/>
            <person name="Goodwin L."/>
            <person name="Pitluck S."/>
            <person name="Peters L."/>
            <person name="Mikhailova N."/>
            <person name="Held B."/>
            <person name="Han C."/>
            <person name="Tapia R."/>
            <person name="Land M."/>
            <person name="Hauser L."/>
            <person name="Kyrpides N."/>
            <person name="Ivanova N."/>
            <person name="Pagani I."/>
            <person name="Sieprawska-Lupa M."/>
            <person name="Takai K."/>
            <person name="Miyazaki J."/>
            <person name="Whitman W."/>
            <person name="Woyke T."/>
        </authorList>
    </citation>
    <scope>NUCLEOTIDE SEQUENCE [LARGE SCALE GENOMIC DNA]</scope>
    <source>
        <strain evidence="13">IH1</strain>
    </source>
</reference>
<dbReference type="InterPro" id="IPR009080">
    <property type="entry name" value="tRNAsynth_Ia_anticodon-bd"/>
</dbReference>
<dbReference type="Gene3D" id="3.40.50.620">
    <property type="entry name" value="HUPs"/>
    <property type="match status" value="2"/>
</dbReference>
<feature type="binding site" evidence="10">
    <location>
        <position position="623"/>
    </location>
    <ligand>
        <name>ATP</name>
        <dbReference type="ChEBI" id="CHEBI:30616"/>
    </ligand>
</feature>
<dbReference type="GO" id="GO:0006428">
    <property type="term" value="P:isoleucyl-tRNA aminoacylation"/>
    <property type="evidence" value="ECO:0007669"/>
    <property type="project" value="UniProtKB-UniRule"/>
</dbReference>
<dbReference type="GO" id="GO:0005524">
    <property type="term" value="F:ATP binding"/>
    <property type="evidence" value="ECO:0007669"/>
    <property type="project" value="UniProtKB-UniRule"/>
</dbReference>
<sequence>MKEVKGAVNFREMDKEIKNFWEDNKIYQKVKKLNEHYPEYYFVDGPPYCSGAIHLGTAWNKTIKDTILRFKRMQKYNVLDKAGWDMHGLPIEVKVENEFNIKSKKDIETKIGTTEFIEKCKEFALRNKEIMENQFKNLGIWLDWENAYLPIKNDYIETGWWSLKKAYEKNLLSKDLRVGYWCPRCETSLAEHEVRGEYKEVLDPSVYVKFKLMDEEDEEDEIKEGNKNKNKEEKNTYLVIWTTTPWTLIANLLVSVHPDYDYAYVEVVLERDGQEIKETLIIAEALVEEVMKRARKDNNIKSYNIIKTVKGKDLEGKKYIHPLLEENEKQKEFSKLKNVHTVVLGEHVTLDGGTGLVHTAPGFGEEDFEVGKRYNVPIYSPIDDEGKYIEGKWKGVFVKDADEHVIKTLKDKNLLVSAGKIKHTYPHCWRCKTPLLFRATEQWFLNISKIKDDIIEHTKTVDWVPNWVETRYINGVKFVGDWNISRQRYWGIPLPIWVCEKCGKYEVIGSVEELKEKMINDVPLDDLHKPTMDKVILKCSCGGEMKRVPDVLDVWYDSGLAPYASINAKKLKKADFIVEGNDQVTKWFYSQHALSEIVFNDIPYKKCMMHGFALDENGNKMSKSLGNVVNPDDVVEEYGADLLRYYLLSANKAWEDIRFSYKELGEIKSLFNTLWNSYAFAVNYMVLDNFVPNDEYMNYLKDEDKWIISKINSLTKEIIEDLEMPHLHSYTWKLREFILNDLSRWYIKLIRSRTWMEKDDPEKLSAYQTLYYVLMKLITILAPVAPHISEKIYQNMRTQGMPESIFMNKITVDEKYINKTLEEDIEVVREIVDAILRGRDKVKHTLRYPISKIILPKSLENVVEKYGYIIKEQGNVKEIDVEEFKGNMTVKPNYRELGKVFKSEVPNVVKIINSINPNELSEKLKEEGTVEINGYEIKPEYVEFKIEIPENIVGMEFSKGSVYMDIELTEDIIKEGLMREVIRRIQSMRKDMDLDIEEKIKVKIEGIEFNEDILKSIEKEVRGMFVNEIKPDYEQEWEIKTPNKEVYKIKISIQKL</sequence>
<dbReference type="FunFam" id="3.40.50.620:FF:000286">
    <property type="entry name" value="Isoleucine--tRNA ligase"/>
    <property type="match status" value="1"/>
</dbReference>
<dbReference type="Gene3D" id="1.10.730.10">
    <property type="entry name" value="Isoleucyl-tRNA Synthetase, Domain 1"/>
    <property type="match status" value="1"/>
</dbReference>
<comment type="subunit">
    <text evidence="10">Monomer.</text>
</comment>
<keyword evidence="4 10" id="KW-0547">Nucleotide-binding</keyword>
<feature type="domain" description="Aminoacyl-tRNA synthetase class Ia" evidence="11">
    <location>
        <begin position="18"/>
        <end position="659"/>
    </location>
</feature>
<evidence type="ECO:0000256" key="2">
    <source>
        <dbReference type="ARBA" id="ARBA00022598"/>
    </source>
</evidence>
<dbReference type="SUPFAM" id="SSF47323">
    <property type="entry name" value="Anticodon-binding domain of a subclass of class I aminoacyl-tRNA synthetases"/>
    <property type="match status" value="1"/>
</dbReference>
<proteinExistence type="inferred from homology"/>
<gene>
    <name evidence="10" type="primary">ileS</name>
    <name evidence="13" type="ordered locus">Metok_1376</name>
</gene>
<dbReference type="PROSITE" id="PS00178">
    <property type="entry name" value="AA_TRNA_LIGASE_I"/>
    <property type="match status" value="1"/>
</dbReference>
<feature type="short sequence motif" description="'KMSKS' region" evidence="10">
    <location>
        <begin position="620"/>
        <end position="624"/>
    </location>
</feature>
<dbReference type="GeneID" id="10773532"/>
<evidence type="ECO:0000256" key="1">
    <source>
        <dbReference type="ARBA" id="ARBA00022490"/>
    </source>
</evidence>
<keyword evidence="7 10" id="KW-0648">Protein biosynthesis</keyword>
<accession>F8AJY5</accession>
<dbReference type="SUPFAM" id="SSF52374">
    <property type="entry name" value="Nucleotidylyl transferase"/>
    <property type="match status" value="1"/>
</dbReference>
<evidence type="ECO:0000256" key="6">
    <source>
        <dbReference type="ARBA" id="ARBA00022840"/>
    </source>
</evidence>
<comment type="subcellular location">
    <subcellularLocation>
        <location evidence="10">Cytoplasm</location>
    </subcellularLocation>
</comment>
<dbReference type="EC" id="6.1.1.5" evidence="10"/>
<dbReference type="GO" id="GO:0002161">
    <property type="term" value="F:aminoacyl-tRNA deacylase activity"/>
    <property type="evidence" value="ECO:0007669"/>
    <property type="project" value="InterPro"/>
</dbReference>
<dbReference type="PRINTS" id="PR00984">
    <property type="entry name" value="TRNASYNTHILE"/>
</dbReference>
<feature type="domain" description="Methionyl/Valyl/Leucyl/Isoleucyl-tRNA synthetase anticodon-binding" evidence="12">
    <location>
        <begin position="704"/>
        <end position="850"/>
    </location>
</feature>